<feature type="compositionally biased region" description="Basic and acidic residues" evidence="1">
    <location>
        <begin position="164"/>
        <end position="174"/>
    </location>
</feature>
<feature type="region of interest" description="Disordered" evidence="1">
    <location>
        <begin position="1"/>
        <end position="174"/>
    </location>
</feature>
<dbReference type="Proteomes" id="UP000558488">
    <property type="component" value="Unassembled WGS sequence"/>
</dbReference>
<keyword evidence="3" id="KW-1185">Reference proteome</keyword>
<organism evidence="2 3">
    <name type="scientific">Pipistrellus kuhlii</name>
    <name type="common">Kuhl's pipistrelle</name>
    <dbReference type="NCBI Taxonomy" id="59472"/>
    <lineage>
        <taxon>Eukaryota</taxon>
        <taxon>Metazoa</taxon>
        <taxon>Chordata</taxon>
        <taxon>Craniata</taxon>
        <taxon>Vertebrata</taxon>
        <taxon>Euteleostomi</taxon>
        <taxon>Mammalia</taxon>
        <taxon>Eutheria</taxon>
        <taxon>Laurasiatheria</taxon>
        <taxon>Chiroptera</taxon>
        <taxon>Yangochiroptera</taxon>
        <taxon>Vespertilionidae</taxon>
        <taxon>Pipistrellus</taxon>
    </lineage>
</organism>
<evidence type="ECO:0000256" key="1">
    <source>
        <dbReference type="SAM" id="MobiDB-lite"/>
    </source>
</evidence>
<feature type="compositionally biased region" description="Low complexity" evidence="1">
    <location>
        <begin position="65"/>
        <end position="80"/>
    </location>
</feature>
<dbReference type="EMBL" id="JACAGB010000004">
    <property type="protein sequence ID" value="KAF6366512.1"/>
    <property type="molecule type" value="Genomic_DNA"/>
</dbReference>
<evidence type="ECO:0000313" key="2">
    <source>
        <dbReference type="EMBL" id="KAF6366512.1"/>
    </source>
</evidence>
<reference evidence="2 3" key="1">
    <citation type="journal article" date="2020" name="Nature">
        <title>Six reference-quality genomes reveal evolution of bat adaptations.</title>
        <authorList>
            <person name="Jebb D."/>
            <person name="Huang Z."/>
            <person name="Pippel M."/>
            <person name="Hughes G.M."/>
            <person name="Lavrichenko K."/>
            <person name="Devanna P."/>
            <person name="Winkler S."/>
            <person name="Jermiin L.S."/>
            <person name="Skirmuntt E.C."/>
            <person name="Katzourakis A."/>
            <person name="Burkitt-Gray L."/>
            <person name="Ray D.A."/>
            <person name="Sullivan K.A.M."/>
            <person name="Roscito J.G."/>
            <person name="Kirilenko B.M."/>
            <person name="Davalos L.M."/>
            <person name="Corthals A.P."/>
            <person name="Power M.L."/>
            <person name="Jones G."/>
            <person name="Ransome R.D."/>
            <person name="Dechmann D.K.N."/>
            <person name="Locatelli A.G."/>
            <person name="Puechmaille S.J."/>
            <person name="Fedrigo O."/>
            <person name="Jarvis E.D."/>
            <person name="Hiller M."/>
            <person name="Vernes S.C."/>
            <person name="Myers E.W."/>
            <person name="Teeling E.C."/>
        </authorList>
    </citation>
    <scope>NUCLEOTIDE SEQUENCE [LARGE SCALE GENOMIC DNA]</scope>
    <source>
        <strain evidence="2">MPipKuh1</strain>
        <tissue evidence="2">Flight muscle</tissue>
    </source>
</reference>
<protein>
    <submittedName>
        <fullName evidence="2">Uncharacterized protein</fullName>
    </submittedName>
</protein>
<sequence>MPPSPLAHPTPTIRHSEESEGEGTMTTPPPSNTAVKACLCSILSPGSPGSWETPAPSGPSPDPAKPGGASSAPSSSPGVSEPCRRCHQATALSSGYTSKLARHADLPSPRFKGLRAPQHQHSPPSRPLVGRKGARGPVKSDGACPSEVTECPGSQSWEGPGRCSSREHHLPDHR</sequence>
<comment type="caution">
    <text evidence="2">The sequence shown here is derived from an EMBL/GenBank/DDBJ whole genome shotgun (WGS) entry which is preliminary data.</text>
</comment>
<accession>A0A7J7YX40</accession>
<evidence type="ECO:0000313" key="3">
    <source>
        <dbReference type="Proteomes" id="UP000558488"/>
    </source>
</evidence>
<gene>
    <name evidence="2" type="ORF">mPipKuh1_009914</name>
</gene>
<dbReference type="AlphaFoldDB" id="A0A7J7YX40"/>
<proteinExistence type="predicted"/>
<name>A0A7J7YX40_PIPKU</name>